<sequence>MQSNNVKITLDDIKEEVAYWNSTIVCYVLGVNPSLMGQVALTKIVGLIGKPVKADSATATRQRLIFARVLVEVTLNQPLPNTIMFENEIGCIVEQKVEYEWKPILCTHCKNYGHEIQNCTKVAKEKGEEEERKGKQQDLAGQ</sequence>
<evidence type="ECO:0008006" key="3">
    <source>
        <dbReference type="Google" id="ProtNLM"/>
    </source>
</evidence>
<gene>
    <name evidence="1" type="ORF">MTR67_038911</name>
</gene>
<dbReference type="Proteomes" id="UP001234989">
    <property type="component" value="Chromosome 9"/>
</dbReference>
<accession>A0AAF0ZNB4</accession>
<evidence type="ECO:0000313" key="2">
    <source>
        <dbReference type="Proteomes" id="UP001234989"/>
    </source>
</evidence>
<evidence type="ECO:0000313" key="1">
    <source>
        <dbReference type="EMBL" id="WMV45526.1"/>
    </source>
</evidence>
<protein>
    <recommendedName>
        <fullName evidence="3">DUF4283 domain-containing protein</fullName>
    </recommendedName>
</protein>
<name>A0AAF0ZNB4_SOLVR</name>
<dbReference type="PANTHER" id="PTHR31286:SF165">
    <property type="entry name" value="DUF4283 DOMAIN-CONTAINING PROTEIN"/>
    <property type="match status" value="1"/>
</dbReference>
<reference evidence="1" key="1">
    <citation type="submission" date="2023-08" db="EMBL/GenBank/DDBJ databases">
        <title>A de novo genome assembly of Solanum verrucosum Schlechtendal, a Mexican diploid species geographically isolated from the other diploid A-genome species in potato relatives.</title>
        <authorList>
            <person name="Hosaka K."/>
        </authorList>
    </citation>
    <scope>NUCLEOTIDE SEQUENCE</scope>
    <source>
        <tissue evidence="1">Young leaves</tissue>
    </source>
</reference>
<dbReference type="EMBL" id="CP133620">
    <property type="protein sequence ID" value="WMV45526.1"/>
    <property type="molecule type" value="Genomic_DNA"/>
</dbReference>
<organism evidence="1 2">
    <name type="scientific">Solanum verrucosum</name>
    <dbReference type="NCBI Taxonomy" id="315347"/>
    <lineage>
        <taxon>Eukaryota</taxon>
        <taxon>Viridiplantae</taxon>
        <taxon>Streptophyta</taxon>
        <taxon>Embryophyta</taxon>
        <taxon>Tracheophyta</taxon>
        <taxon>Spermatophyta</taxon>
        <taxon>Magnoliopsida</taxon>
        <taxon>eudicotyledons</taxon>
        <taxon>Gunneridae</taxon>
        <taxon>Pentapetalae</taxon>
        <taxon>asterids</taxon>
        <taxon>lamiids</taxon>
        <taxon>Solanales</taxon>
        <taxon>Solanaceae</taxon>
        <taxon>Solanoideae</taxon>
        <taxon>Solaneae</taxon>
        <taxon>Solanum</taxon>
    </lineage>
</organism>
<dbReference type="AlphaFoldDB" id="A0AAF0ZNB4"/>
<proteinExistence type="predicted"/>
<dbReference type="PANTHER" id="PTHR31286">
    <property type="entry name" value="GLYCINE-RICH CELL WALL STRUCTURAL PROTEIN 1.8-LIKE"/>
    <property type="match status" value="1"/>
</dbReference>
<keyword evidence="2" id="KW-1185">Reference proteome</keyword>
<dbReference type="InterPro" id="IPR040256">
    <property type="entry name" value="At4g02000-like"/>
</dbReference>